<evidence type="ECO:0000256" key="1">
    <source>
        <dbReference type="ARBA" id="ARBA00007734"/>
    </source>
</evidence>
<organism evidence="3 4">
    <name type="scientific">Syntrophus gentianae</name>
    <dbReference type="NCBI Taxonomy" id="43775"/>
    <lineage>
        <taxon>Bacteria</taxon>
        <taxon>Pseudomonadati</taxon>
        <taxon>Thermodesulfobacteriota</taxon>
        <taxon>Syntrophia</taxon>
        <taxon>Syntrophales</taxon>
        <taxon>Syntrophaceae</taxon>
        <taxon>Syntrophus</taxon>
    </lineage>
</organism>
<sequence>MRKYRKRYFSVLSCLVVIFLVFSIVPGSEAGAGKAEEAVIQKVVQHLKDKKADLGDRDLWIAADAIWRESQDRNVDYRLILALIEVESNYQHDVVSPDGSRGFMQLKPSTARVIAKKTDLSGNGPLNLFDPRVNIKIGVYFLSQLMTEFKTVRKALYAYNVGPHRAKRNIAKLPLHKDPQSPFTRRVMLAFQNNLSTLPAF</sequence>
<name>A0A1H7WQU8_9BACT</name>
<feature type="domain" description="Transglycosylase SLT" evidence="2">
    <location>
        <begin position="68"/>
        <end position="172"/>
    </location>
</feature>
<dbReference type="AlphaFoldDB" id="A0A1H7WQU8"/>
<proteinExistence type="inferred from homology"/>
<dbReference type="Gene3D" id="1.10.530.10">
    <property type="match status" value="1"/>
</dbReference>
<dbReference type="OrthoDB" id="9781970at2"/>
<reference evidence="3 4" key="1">
    <citation type="submission" date="2016-10" db="EMBL/GenBank/DDBJ databases">
        <authorList>
            <person name="de Groot N.N."/>
        </authorList>
    </citation>
    <scope>NUCLEOTIDE SEQUENCE [LARGE SCALE GENOMIC DNA]</scope>
    <source>
        <strain evidence="3 4">DSM 8423</strain>
    </source>
</reference>
<dbReference type="STRING" id="43775.SAMN04489760_107117"/>
<dbReference type="InterPro" id="IPR023346">
    <property type="entry name" value="Lysozyme-like_dom_sf"/>
</dbReference>
<dbReference type="EMBL" id="FOBS01000007">
    <property type="protein sequence ID" value="SEM23813.1"/>
    <property type="molecule type" value="Genomic_DNA"/>
</dbReference>
<gene>
    <name evidence="3" type="ORF">SAMN04489760_107117</name>
</gene>
<evidence type="ECO:0000313" key="3">
    <source>
        <dbReference type="EMBL" id="SEM23813.1"/>
    </source>
</evidence>
<protein>
    <submittedName>
        <fullName evidence="3">Soluble lytic murein transglycosylase</fullName>
    </submittedName>
</protein>
<dbReference type="SUPFAM" id="SSF53955">
    <property type="entry name" value="Lysozyme-like"/>
    <property type="match status" value="1"/>
</dbReference>
<dbReference type="Pfam" id="PF01464">
    <property type="entry name" value="SLT"/>
    <property type="match status" value="1"/>
</dbReference>
<keyword evidence="4" id="KW-1185">Reference proteome</keyword>
<dbReference type="InterPro" id="IPR008258">
    <property type="entry name" value="Transglycosylase_SLT_dom_1"/>
</dbReference>
<dbReference type="PANTHER" id="PTHR37423:SF5">
    <property type="entry name" value="SOLUBLE LYTIC MUREIN TRANSGLYCOSYLASE"/>
    <property type="match status" value="1"/>
</dbReference>
<evidence type="ECO:0000313" key="4">
    <source>
        <dbReference type="Proteomes" id="UP000198744"/>
    </source>
</evidence>
<dbReference type="Proteomes" id="UP000198744">
    <property type="component" value="Unassembled WGS sequence"/>
</dbReference>
<comment type="similarity">
    <text evidence="1">Belongs to the transglycosylase Slt family.</text>
</comment>
<accession>A0A1H7WQU8</accession>
<dbReference type="CDD" id="cd16896">
    <property type="entry name" value="LT_Slt70-like"/>
    <property type="match status" value="1"/>
</dbReference>
<dbReference type="PANTHER" id="PTHR37423">
    <property type="entry name" value="SOLUBLE LYTIC MUREIN TRANSGLYCOSYLASE-RELATED"/>
    <property type="match status" value="1"/>
</dbReference>
<evidence type="ECO:0000259" key="2">
    <source>
        <dbReference type="Pfam" id="PF01464"/>
    </source>
</evidence>